<sequence>MEASKTGGIILVIIIVFLGPVAILLLLVLGTSNSPSATGTCADRAQTPAALPAGNTTVAGFSGTQLKNAALIMDAATDLELPVAAQILGVQAAIGESSLTMIDFGDELGPDSRGLFQQRDNGMWGSYAQRMDPRTSATSFFKALTTVKEWQNLEPSLAIHRVQRNADPNHYTPSRASAVAIVKALSAANLENISASGNCPDASISVKTIGMLRNGTWVSPLPGSTITSGFGSRTCPAGALCNAATTEHKGIDMARGANATVLAPTDMRITVAEQGQGWKAAYGTYVIAKQLDAPGLVFEFHHLVHGSLQVSSGDTVAAGTPLGTEGSTGNATGIHLHFQIATPDAPANKPTFGYAIDPAPILTAQGVL</sequence>
<comment type="caution">
    <text evidence="3">The sequence shown here is derived from an EMBL/GenBank/DDBJ whole genome shotgun (WGS) entry which is preliminary data.</text>
</comment>
<evidence type="ECO:0000313" key="4">
    <source>
        <dbReference type="Proteomes" id="UP000523000"/>
    </source>
</evidence>
<dbReference type="PANTHER" id="PTHR21666">
    <property type="entry name" value="PEPTIDASE-RELATED"/>
    <property type="match status" value="1"/>
</dbReference>
<keyword evidence="1" id="KW-0812">Transmembrane</keyword>
<dbReference type="InterPro" id="IPR050570">
    <property type="entry name" value="Cell_wall_metabolism_enzyme"/>
</dbReference>
<evidence type="ECO:0000313" key="3">
    <source>
        <dbReference type="EMBL" id="MBB2997549.1"/>
    </source>
</evidence>
<keyword evidence="4" id="KW-1185">Reference proteome</keyword>
<dbReference type="Pfam" id="PF01551">
    <property type="entry name" value="Peptidase_M23"/>
    <property type="match status" value="1"/>
</dbReference>
<keyword evidence="1" id="KW-0472">Membrane</keyword>
<proteinExistence type="predicted"/>
<name>A0A839QMS1_9MICC</name>
<dbReference type="Gene3D" id="2.70.70.10">
    <property type="entry name" value="Glucose Permease (Domain IIA)"/>
    <property type="match status" value="1"/>
</dbReference>
<feature type="transmembrane region" description="Helical" evidence="1">
    <location>
        <begin position="7"/>
        <end position="29"/>
    </location>
</feature>
<dbReference type="SUPFAM" id="SSF51261">
    <property type="entry name" value="Duplicated hybrid motif"/>
    <property type="match status" value="1"/>
</dbReference>
<dbReference type="PANTHER" id="PTHR21666:SF270">
    <property type="entry name" value="MUREIN HYDROLASE ACTIVATOR ENVC"/>
    <property type="match status" value="1"/>
</dbReference>
<keyword evidence="3" id="KW-0378">Hydrolase</keyword>
<accession>A0A839QMS1</accession>
<dbReference type="AlphaFoldDB" id="A0A839QMS1"/>
<dbReference type="InterPro" id="IPR011055">
    <property type="entry name" value="Dup_hybrid_motif"/>
</dbReference>
<dbReference type="Proteomes" id="UP000523000">
    <property type="component" value="Unassembled WGS sequence"/>
</dbReference>
<evidence type="ECO:0000259" key="2">
    <source>
        <dbReference type="Pfam" id="PF01551"/>
    </source>
</evidence>
<feature type="domain" description="M23ase beta-sheet core" evidence="2">
    <location>
        <begin position="247"/>
        <end position="344"/>
    </location>
</feature>
<organism evidence="3 4">
    <name type="scientific">Paeniglutamicibacter cryotolerans</name>
    <dbReference type="NCBI Taxonomy" id="670079"/>
    <lineage>
        <taxon>Bacteria</taxon>
        <taxon>Bacillati</taxon>
        <taxon>Actinomycetota</taxon>
        <taxon>Actinomycetes</taxon>
        <taxon>Micrococcales</taxon>
        <taxon>Micrococcaceae</taxon>
        <taxon>Paeniglutamicibacter</taxon>
    </lineage>
</organism>
<dbReference type="CDD" id="cd12797">
    <property type="entry name" value="M23_peptidase"/>
    <property type="match status" value="1"/>
</dbReference>
<evidence type="ECO:0000256" key="1">
    <source>
        <dbReference type="SAM" id="Phobius"/>
    </source>
</evidence>
<protein>
    <submittedName>
        <fullName evidence="3">Murein DD-endopeptidase MepM/ murein hydrolase activator NlpD</fullName>
    </submittedName>
</protein>
<dbReference type="EMBL" id="JACHVS010000005">
    <property type="protein sequence ID" value="MBB2997549.1"/>
    <property type="molecule type" value="Genomic_DNA"/>
</dbReference>
<keyword evidence="1" id="KW-1133">Transmembrane helix</keyword>
<dbReference type="GO" id="GO:0004222">
    <property type="term" value="F:metalloendopeptidase activity"/>
    <property type="evidence" value="ECO:0007669"/>
    <property type="project" value="TreeGrafter"/>
</dbReference>
<dbReference type="InterPro" id="IPR016047">
    <property type="entry name" value="M23ase_b-sheet_dom"/>
</dbReference>
<dbReference type="RefSeq" id="WP_183513208.1">
    <property type="nucleotide sequence ID" value="NZ_BAABGK010000100.1"/>
</dbReference>
<reference evidence="3 4" key="1">
    <citation type="submission" date="2020-08" db="EMBL/GenBank/DDBJ databases">
        <title>Sequencing the genomes of 1000 actinobacteria strains.</title>
        <authorList>
            <person name="Klenk H.-P."/>
        </authorList>
    </citation>
    <scope>NUCLEOTIDE SEQUENCE [LARGE SCALE GENOMIC DNA]</scope>
    <source>
        <strain evidence="3 4">DSM 22826</strain>
    </source>
</reference>
<gene>
    <name evidence="3" type="ORF">E9229_003821</name>
</gene>